<evidence type="ECO:0000256" key="1">
    <source>
        <dbReference type="SAM" id="MobiDB-lite"/>
    </source>
</evidence>
<protein>
    <submittedName>
        <fullName evidence="2">Uncharacterized protein</fullName>
    </submittedName>
</protein>
<dbReference type="AlphaFoldDB" id="A0A0L0SEU6"/>
<dbReference type="VEuPathDB" id="FungiDB:AMAG_06771"/>
<dbReference type="Proteomes" id="UP000054350">
    <property type="component" value="Unassembled WGS sequence"/>
</dbReference>
<organism evidence="2 3">
    <name type="scientific">Allomyces macrogynus (strain ATCC 38327)</name>
    <name type="common">Allomyces javanicus var. macrogynus</name>
    <dbReference type="NCBI Taxonomy" id="578462"/>
    <lineage>
        <taxon>Eukaryota</taxon>
        <taxon>Fungi</taxon>
        <taxon>Fungi incertae sedis</taxon>
        <taxon>Blastocladiomycota</taxon>
        <taxon>Blastocladiomycetes</taxon>
        <taxon>Blastocladiales</taxon>
        <taxon>Blastocladiaceae</taxon>
        <taxon>Allomyces</taxon>
    </lineage>
</organism>
<accession>A0A0L0SEU6</accession>
<name>A0A0L0SEU6_ALLM3</name>
<proteinExistence type="predicted"/>
<dbReference type="OrthoDB" id="10435135at2759"/>
<sequence length="141" mass="14768">MAKLALNTPVTSSELNEHAHAAPPYLEVMHPFETLRIPLFGTDPKTGAMWGDARPHVVEAFLLDLVIKRPVAAPGWMHTDAPPPQSTKTDADGDGAVEAMDMSGTAGIAEHASGDAAWVLLDKADAAMENKESGGEVDGAA</sequence>
<gene>
    <name evidence="2" type="ORF">AMAG_06771</name>
</gene>
<evidence type="ECO:0000313" key="3">
    <source>
        <dbReference type="Proteomes" id="UP000054350"/>
    </source>
</evidence>
<evidence type="ECO:0000313" key="2">
    <source>
        <dbReference type="EMBL" id="KNE61011.1"/>
    </source>
</evidence>
<dbReference type="EMBL" id="GG745337">
    <property type="protein sequence ID" value="KNE61011.1"/>
    <property type="molecule type" value="Genomic_DNA"/>
</dbReference>
<keyword evidence="3" id="KW-1185">Reference proteome</keyword>
<feature type="region of interest" description="Disordered" evidence="1">
    <location>
        <begin position="76"/>
        <end position="98"/>
    </location>
</feature>
<reference evidence="3" key="2">
    <citation type="submission" date="2009-11" db="EMBL/GenBank/DDBJ databases">
        <title>The Genome Sequence of Allomyces macrogynus strain ATCC 38327.</title>
        <authorList>
            <consortium name="The Broad Institute Genome Sequencing Platform"/>
            <person name="Russ C."/>
            <person name="Cuomo C."/>
            <person name="Shea T."/>
            <person name="Young S.K."/>
            <person name="Zeng Q."/>
            <person name="Koehrsen M."/>
            <person name="Haas B."/>
            <person name="Borodovsky M."/>
            <person name="Guigo R."/>
            <person name="Alvarado L."/>
            <person name="Berlin A."/>
            <person name="Borenstein D."/>
            <person name="Chen Z."/>
            <person name="Engels R."/>
            <person name="Freedman E."/>
            <person name="Gellesch M."/>
            <person name="Goldberg J."/>
            <person name="Griggs A."/>
            <person name="Gujja S."/>
            <person name="Heiman D."/>
            <person name="Hepburn T."/>
            <person name="Howarth C."/>
            <person name="Jen D."/>
            <person name="Larson L."/>
            <person name="Lewis B."/>
            <person name="Mehta T."/>
            <person name="Park D."/>
            <person name="Pearson M."/>
            <person name="Roberts A."/>
            <person name="Saif S."/>
            <person name="Shenoy N."/>
            <person name="Sisk P."/>
            <person name="Stolte C."/>
            <person name="Sykes S."/>
            <person name="Walk T."/>
            <person name="White J."/>
            <person name="Yandava C."/>
            <person name="Burger G."/>
            <person name="Gray M.W."/>
            <person name="Holland P.W.H."/>
            <person name="King N."/>
            <person name="Lang F.B.F."/>
            <person name="Roger A.J."/>
            <person name="Ruiz-Trillo I."/>
            <person name="Lander E."/>
            <person name="Nusbaum C."/>
        </authorList>
    </citation>
    <scope>NUCLEOTIDE SEQUENCE [LARGE SCALE GENOMIC DNA]</scope>
    <source>
        <strain evidence="3">ATCC 38327</strain>
    </source>
</reference>
<reference evidence="2 3" key="1">
    <citation type="submission" date="2009-11" db="EMBL/GenBank/DDBJ databases">
        <title>Annotation of Allomyces macrogynus ATCC 38327.</title>
        <authorList>
            <consortium name="The Broad Institute Genome Sequencing Platform"/>
            <person name="Russ C."/>
            <person name="Cuomo C."/>
            <person name="Burger G."/>
            <person name="Gray M.W."/>
            <person name="Holland P.W.H."/>
            <person name="King N."/>
            <person name="Lang F.B.F."/>
            <person name="Roger A.J."/>
            <person name="Ruiz-Trillo I."/>
            <person name="Young S.K."/>
            <person name="Zeng Q."/>
            <person name="Gargeya S."/>
            <person name="Fitzgerald M."/>
            <person name="Haas B."/>
            <person name="Abouelleil A."/>
            <person name="Alvarado L."/>
            <person name="Arachchi H.M."/>
            <person name="Berlin A."/>
            <person name="Chapman S.B."/>
            <person name="Gearin G."/>
            <person name="Goldberg J."/>
            <person name="Griggs A."/>
            <person name="Gujja S."/>
            <person name="Hansen M."/>
            <person name="Heiman D."/>
            <person name="Howarth C."/>
            <person name="Larimer J."/>
            <person name="Lui A."/>
            <person name="MacDonald P.J.P."/>
            <person name="McCowen C."/>
            <person name="Montmayeur A."/>
            <person name="Murphy C."/>
            <person name="Neiman D."/>
            <person name="Pearson M."/>
            <person name="Priest M."/>
            <person name="Roberts A."/>
            <person name="Saif S."/>
            <person name="Shea T."/>
            <person name="Sisk P."/>
            <person name="Stolte C."/>
            <person name="Sykes S."/>
            <person name="Wortman J."/>
            <person name="Nusbaum C."/>
            <person name="Birren B."/>
        </authorList>
    </citation>
    <scope>NUCLEOTIDE SEQUENCE [LARGE SCALE GENOMIC DNA]</scope>
    <source>
        <strain evidence="2 3">ATCC 38327</strain>
    </source>
</reference>